<keyword evidence="2" id="KW-0472">Membrane</keyword>
<feature type="transmembrane region" description="Helical" evidence="2">
    <location>
        <begin position="115"/>
        <end position="136"/>
    </location>
</feature>
<evidence type="ECO:0000313" key="3">
    <source>
        <dbReference type="EMBL" id="OTA29690.1"/>
    </source>
</evidence>
<dbReference type="PANTHER" id="PTHR34295:SF1">
    <property type="entry name" value="BIOTIN TRANSPORTER BIOY"/>
    <property type="match status" value="1"/>
</dbReference>
<accession>A0A1Y2T2Q9</accession>
<sequence>MWVFRTSSCAFCSIVYKSFICTDVLSKEKELFITSNIFARFHSISWGKYALFTLLLTAAGMAGKVTIPGTQVGITMQTFVLMLVALNLTRTEGLSVLTTYIALGSAGLPVFSGGMSTAALVGPSAGFIWGFIPALLISEKLARSTRENTQSLTVRFLGYSAALTAGMMVFLYLFGVSVQSAITGLSWTALMSASLAFIPLDIVKALVAVALTLGITGLARTVRTLKKKQE</sequence>
<feature type="transmembrane region" description="Helical" evidence="2">
    <location>
        <begin position="156"/>
        <end position="175"/>
    </location>
</feature>
<feature type="transmembrane region" description="Helical" evidence="2">
    <location>
        <begin position="49"/>
        <end position="67"/>
    </location>
</feature>
<reference evidence="3 4" key="1">
    <citation type="submission" date="2017-04" db="EMBL/GenBank/DDBJ databases">
        <title>Draft genome sequences of Alloscardovia macacae UMA81211 and UMA81212 isolated from the feces of a rhesus macaque (Macaca mulatta).</title>
        <authorList>
            <person name="Albert K."/>
            <person name="Sela D.A."/>
        </authorList>
    </citation>
    <scope>NUCLEOTIDE SEQUENCE [LARGE SCALE GENOMIC DNA]</scope>
    <source>
        <strain evidence="3 4">UMA81212</strain>
    </source>
</reference>
<dbReference type="AlphaFoldDB" id="A0A1Y2T2Q9"/>
<comment type="similarity">
    <text evidence="1">Belongs to the BioY family.</text>
</comment>
<keyword evidence="2" id="KW-0812">Transmembrane</keyword>
<evidence type="ECO:0000256" key="2">
    <source>
        <dbReference type="SAM" id="Phobius"/>
    </source>
</evidence>
<name>A0A1Y2T2Q9_9BIFI</name>
<comment type="caution">
    <text evidence="3">The sequence shown here is derived from an EMBL/GenBank/DDBJ whole genome shotgun (WGS) entry which is preliminary data.</text>
</comment>
<keyword evidence="2" id="KW-1133">Transmembrane helix</keyword>
<dbReference type="Pfam" id="PF02632">
    <property type="entry name" value="BioY"/>
    <property type="match status" value="1"/>
</dbReference>
<proteinExistence type="inferred from homology"/>
<evidence type="ECO:0008006" key="5">
    <source>
        <dbReference type="Google" id="ProtNLM"/>
    </source>
</evidence>
<dbReference type="EMBL" id="NEKC01000004">
    <property type="protein sequence ID" value="OTA29690.1"/>
    <property type="molecule type" value="Genomic_DNA"/>
</dbReference>
<dbReference type="OrthoDB" id="9803495at2"/>
<dbReference type="PANTHER" id="PTHR34295">
    <property type="entry name" value="BIOTIN TRANSPORTER BIOY"/>
    <property type="match status" value="1"/>
</dbReference>
<feature type="transmembrane region" description="Helical" evidence="2">
    <location>
        <begin position="195"/>
        <end position="219"/>
    </location>
</feature>
<dbReference type="GO" id="GO:0015225">
    <property type="term" value="F:biotin transmembrane transporter activity"/>
    <property type="evidence" value="ECO:0007669"/>
    <property type="project" value="InterPro"/>
</dbReference>
<dbReference type="STRING" id="1160091.B9T39_02315"/>
<dbReference type="Proteomes" id="UP000243540">
    <property type="component" value="Unassembled WGS sequence"/>
</dbReference>
<protein>
    <recommendedName>
        <fullName evidence="5">Biotin transporter</fullName>
    </recommendedName>
</protein>
<gene>
    <name evidence="3" type="ORF">B9T39_02315</name>
</gene>
<dbReference type="Gene3D" id="1.10.1760.20">
    <property type="match status" value="1"/>
</dbReference>
<evidence type="ECO:0000313" key="4">
    <source>
        <dbReference type="Proteomes" id="UP000243540"/>
    </source>
</evidence>
<organism evidence="3 4">
    <name type="scientific">Alloscardovia macacae</name>
    <dbReference type="NCBI Taxonomy" id="1160091"/>
    <lineage>
        <taxon>Bacteria</taxon>
        <taxon>Bacillati</taxon>
        <taxon>Actinomycetota</taxon>
        <taxon>Actinomycetes</taxon>
        <taxon>Bifidobacteriales</taxon>
        <taxon>Bifidobacteriaceae</taxon>
        <taxon>Alloscardovia</taxon>
    </lineage>
</organism>
<evidence type="ECO:0000256" key="1">
    <source>
        <dbReference type="ARBA" id="ARBA00010692"/>
    </source>
</evidence>
<dbReference type="GO" id="GO:0005886">
    <property type="term" value="C:plasma membrane"/>
    <property type="evidence" value="ECO:0007669"/>
    <property type="project" value="InterPro"/>
</dbReference>
<dbReference type="InterPro" id="IPR003784">
    <property type="entry name" value="BioY"/>
</dbReference>